<keyword evidence="1" id="KW-0175">Coiled coil</keyword>
<accession>A0ABU6ZU30</accession>
<evidence type="ECO:0000313" key="3">
    <source>
        <dbReference type="Proteomes" id="UP001341840"/>
    </source>
</evidence>
<protein>
    <submittedName>
        <fullName evidence="2">Uncharacterized protein</fullName>
    </submittedName>
</protein>
<gene>
    <name evidence="2" type="ORF">PIB30_094176</name>
</gene>
<keyword evidence="3" id="KW-1185">Reference proteome</keyword>
<name>A0ABU6ZU30_9FABA</name>
<proteinExistence type="predicted"/>
<organism evidence="2 3">
    <name type="scientific">Stylosanthes scabra</name>
    <dbReference type="NCBI Taxonomy" id="79078"/>
    <lineage>
        <taxon>Eukaryota</taxon>
        <taxon>Viridiplantae</taxon>
        <taxon>Streptophyta</taxon>
        <taxon>Embryophyta</taxon>
        <taxon>Tracheophyta</taxon>
        <taxon>Spermatophyta</taxon>
        <taxon>Magnoliopsida</taxon>
        <taxon>eudicotyledons</taxon>
        <taxon>Gunneridae</taxon>
        <taxon>Pentapetalae</taxon>
        <taxon>rosids</taxon>
        <taxon>fabids</taxon>
        <taxon>Fabales</taxon>
        <taxon>Fabaceae</taxon>
        <taxon>Papilionoideae</taxon>
        <taxon>50 kb inversion clade</taxon>
        <taxon>dalbergioids sensu lato</taxon>
        <taxon>Dalbergieae</taxon>
        <taxon>Pterocarpus clade</taxon>
        <taxon>Stylosanthes</taxon>
    </lineage>
</organism>
<evidence type="ECO:0000256" key="1">
    <source>
        <dbReference type="SAM" id="Coils"/>
    </source>
</evidence>
<comment type="caution">
    <text evidence="2">The sequence shown here is derived from an EMBL/GenBank/DDBJ whole genome shotgun (WGS) entry which is preliminary data.</text>
</comment>
<sequence>MKNTFAAKVQLEKELAATKGQVDVRGELERAESERFSAFDRMKEVDERAKVKAAELKSCRSALEQKRKKVKSLTQSLKGKQTVLDEAEAAVVHWRSEWKSLAEETGEMV</sequence>
<dbReference type="EMBL" id="JASCZI010273921">
    <property type="protein sequence ID" value="MED6225484.1"/>
    <property type="molecule type" value="Genomic_DNA"/>
</dbReference>
<reference evidence="2 3" key="1">
    <citation type="journal article" date="2023" name="Plants (Basel)">
        <title>Bridging the Gap: Combining Genomics and Transcriptomics Approaches to Understand Stylosanthes scabra, an Orphan Legume from the Brazilian Caatinga.</title>
        <authorList>
            <person name="Ferreira-Neto J.R.C."/>
            <person name="da Silva M.D."/>
            <person name="Binneck E."/>
            <person name="de Melo N.F."/>
            <person name="da Silva R.H."/>
            <person name="de Melo A.L.T.M."/>
            <person name="Pandolfi V."/>
            <person name="Bustamante F.O."/>
            <person name="Brasileiro-Vidal A.C."/>
            <person name="Benko-Iseppon A.M."/>
        </authorList>
    </citation>
    <scope>NUCLEOTIDE SEQUENCE [LARGE SCALE GENOMIC DNA]</scope>
    <source>
        <tissue evidence="2">Leaves</tissue>
    </source>
</reference>
<feature type="coiled-coil region" evidence="1">
    <location>
        <begin position="56"/>
        <end position="90"/>
    </location>
</feature>
<evidence type="ECO:0000313" key="2">
    <source>
        <dbReference type="EMBL" id="MED6225484.1"/>
    </source>
</evidence>
<dbReference type="Proteomes" id="UP001341840">
    <property type="component" value="Unassembled WGS sequence"/>
</dbReference>